<evidence type="ECO:0000313" key="2">
    <source>
        <dbReference type="Proteomes" id="UP000284416"/>
    </source>
</evidence>
<keyword evidence="2" id="KW-1185">Reference proteome</keyword>
<reference evidence="1 2" key="1">
    <citation type="journal article" date="2017" name="Int. J. Syst. Evol. Microbiol.">
        <title>Bacillus notoginsengisoli sp. nov., a novel bacterium isolated from the rhizosphere of Panax notoginseng.</title>
        <authorList>
            <person name="Zhang M.Y."/>
            <person name="Cheng J."/>
            <person name="Cai Y."/>
            <person name="Zhang T.Y."/>
            <person name="Wu Y.Y."/>
            <person name="Manikprabhu D."/>
            <person name="Li W.J."/>
            <person name="Zhang Y.X."/>
        </authorList>
    </citation>
    <scope>NUCLEOTIDE SEQUENCE [LARGE SCALE GENOMIC DNA]</scope>
    <source>
        <strain evidence="1 2">JCM 30743</strain>
    </source>
</reference>
<gene>
    <name evidence="1" type="ORF">D1B31_02515</name>
</gene>
<organism evidence="1 2">
    <name type="scientific">Neobacillus notoginsengisoli</name>
    <dbReference type="NCBI Taxonomy" id="1578198"/>
    <lineage>
        <taxon>Bacteria</taxon>
        <taxon>Bacillati</taxon>
        <taxon>Bacillota</taxon>
        <taxon>Bacilli</taxon>
        <taxon>Bacillales</taxon>
        <taxon>Bacillaceae</taxon>
        <taxon>Neobacillus</taxon>
    </lineage>
</organism>
<dbReference type="RefSeq" id="WP_118919151.1">
    <property type="nucleotide sequence ID" value="NZ_QWEG01000001.1"/>
</dbReference>
<evidence type="ECO:0008006" key="3">
    <source>
        <dbReference type="Google" id="ProtNLM"/>
    </source>
</evidence>
<dbReference type="PROSITE" id="PS51257">
    <property type="entry name" value="PROKAR_LIPOPROTEIN"/>
    <property type="match status" value="1"/>
</dbReference>
<comment type="caution">
    <text evidence="1">The sequence shown here is derived from an EMBL/GenBank/DDBJ whole genome shotgun (WGS) entry which is preliminary data.</text>
</comment>
<sequence>MRIILFAILLSGVLMGCGHEADTNMKDKIQFVPNEDYVGDPSPTVKEEMKLTPEEHAEFEKLQKKIQEEKEAE</sequence>
<proteinExistence type="predicted"/>
<accession>A0A417Z0R1</accession>
<dbReference type="AlphaFoldDB" id="A0A417Z0R1"/>
<protein>
    <recommendedName>
        <fullName evidence="3">Lipoprotein</fullName>
    </recommendedName>
</protein>
<name>A0A417Z0R1_9BACI</name>
<evidence type="ECO:0000313" key="1">
    <source>
        <dbReference type="EMBL" id="RHW43544.1"/>
    </source>
</evidence>
<dbReference type="Proteomes" id="UP000284416">
    <property type="component" value="Unassembled WGS sequence"/>
</dbReference>
<dbReference type="EMBL" id="QWEG01000001">
    <property type="protein sequence ID" value="RHW43544.1"/>
    <property type="molecule type" value="Genomic_DNA"/>
</dbReference>
<dbReference type="OrthoDB" id="2886504at2"/>